<gene>
    <name evidence="1" type="ORF">TrRE_jg12115</name>
</gene>
<proteinExistence type="predicted"/>
<dbReference type="AlphaFoldDB" id="A0A9W7DW19"/>
<dbReference type="EMBL" id="BRXZ01000903">
    <property type="protein sequence ID" value="GMH57107.1"/>
    <property type="molecule type" value="Genomic_DNA"/>
</dbReference>
<accession>A0A9W7DW19</accession>
<protein>
    <submittedName>
        <fullName evidence="1">Uncharacterized protein</fullName>
    </submittedName>
</protein>
<dbReference type="Proteomes" id="UP001165082">
    <property type="component" value="Unassembled WGS sequence"/>
</dbReference>
<keyword evidence="2" id="KW-1185">Reference proteome</keyword>
<comment type="caution">
    <text evidence="1">The sequence shown here is derived from an EMBL/GenBank/DDBJ whole genome shotgun (WGS) entry which is preliminary data.</text>
</comment>
<feature type="non-terminal residue" evidence="1">
    <location>
        <position position="74"/>
    </location>
</feature>
<evidence type="ECO:0000313" key="1">
    <source>
        <dbReference type="EMBL" id="GMH57107.1"/>
    </source>
</evidence>
<reference evidence="1" key="1">
    <citation type="submission" date="2022-07" db="EMBL/GenBank/DDBJ databases">
        <title>Genome analysis of Parmales, a sister group of diatoms, reveals the evolutionary specialization of diatoms from phago-mixotrophs to photoautotrophs.</title>
        <authorList>
            <person name="Ban H."/>
            <person name="Sato S."/>
            <person name="Yoshikawa S."/>
            <person name="Kazumasa Y."/>
            <person name="Nakamura Y."/>
            <person name="Ichinomiya M."/>
            <person name="Saitoh K."/>
            <person name="Sato N."/>
            <person name="Blanc-Mathieu R."/>
            <person name="Endo H."/>
            <person name="Kuwata A."/>
            <person name="Ogata H."/>
        </authorList>
    </citation>
    <scope>NUCLEOTIDE SEQUENCE</scope>
</reference>
<organism evidence="1 2">
    <name type="scientific">Triparma retinervis</name>
    <dbReference type="NCBI Taxonomy" id="2557542"/>
    <lineage>
        <taxon>Eukaryota</taxon>
        <taxon>Sar</taxon>
        <taxon>Stramenopiles</taxon>
        <taxon>Ochrophyta</taxon>
        <taxon>Bolidophyceae</taxon>
        <taxon>Parmales</taxon>
        <taxon>Triparmaceae</taxon>
        <taxon>Triparma</taxon>
    </lineage>
</organism>
<sequence length="74" mass="7558">MGTFSVLTSGKVPCGGIARYRVDGGGWGCIADPRFEVEAGMEGNMVVTGDGVMVMGRAGGGSEWEDGGRPYAIA</sequence>
<name>A0A9W7DW19_9STRA</name>
<evidence type="ECO:0000313" key="2">
    <source>
        <dbReference type="Proteomes" id="UP001165082"/>
    </source>
</evidence>